<dbReference type="GO" id="GO:0009318">
    <property type="term" value="C:exodeoxyribonuclease VII complex"/>
    <property type="evidence" value="ECO:0007669"/>
    <property type="project" value="UniProtKB-UniRule"/>
</dbReference>
<gene>
    <name evidence="5" type="primary">xseA</name>
    <name evidence="9" type="ORF">LY60_00734</name>
</gene>
<dbReference type="Proteomes" id="UP000315343">
    <property type="component" value="Unassembled WGS sequence"/>
</dbReference>
<dbReference type="NCBIfam" id="TIGR00237">
    <property type="entry name" value="xseA"/>
    <property type="match status" value="1"/>
</dbReference>
<dbReference type="InterPro" id="IPR025824">
    <property type="entry name" value="OB-fold_nuc-bd_dom"/>
</dbReference>
<keyword evidence="3 5" id="KW-0378">Hydrolase</keyword>
<evidence type="ECO:0000256" key="2">
    <source>
        <dbReference type="ARBA" id="ARBA00022722"/>
    </source>
</evidence>
<keyword evidence="10" id="KW-1185">Reference proteome</keyword>
<organism evidence="9 10">
    <name type="scientific">Sedimentibacter saalensis</name>
    <dbReference type="NCBI Taxonomy" id="130788"/>
    <lineage>
        <taxon>Bacteria</taxon>
        <taxon>Bacillati</taxon>
        <taxon>Bacillota</taxon>
        <taxon>Tissierellia</taxon>
        <taxon>Sedimentibacter</taxon>
    </lineage>
</organism>
<dbReference type="EMBL" id="VLKH01000002">
    <property type="protein sequence ID" value="TWH82436.1"/>
    <property type="molecule type" value="Genomic_DNA"/>
</dbReference>
<name>A0A562JGR8_9FIRM</name>
<dbReference type="GO" id="GO:0006308">
    <property type="term" value="P:DNA catabolic process"/>
    <property type="evidence" value="ECO:0007669"/>
    <property type="project" value="UniProtKB-UniRule"/>
</dbReference>
<evidence type="ECO:0000256" key="6">
    <source>
        <dbReference type="RuleBase" id="RU004355"/>
    </source>
</evidence>
<feature type="domain" description="Exonuclease VII large subunit C-terminal" evidence="7">
    <location>
        <begin position="122"/>
        <end position="289"/>
    </location>
</feature>
<dbReference type="Pfam" id="PF13742">
    <property type="entry name" value="tRNA_anti_2"/>
    <property type="match status" value="1"/>
</dbReference>
<keyword evidence="4 5" id="KW-0269">Exonuclease</keyword>
<evidence type="ECO:0000256" key="1">
    <source>
        <dbReference type="ARBA" id="ARBA00022490"/>
    </source>
</evidence>
<evidence type="ECO:0000259" key="8">
    <source>
        <dbReference type="Pfam" id="PF13742"/>
    </source>
</evidence>
<evidence type="ECO:0000256" key="4">
    <source>
        <dbReference type="ARBA" id="ARBA00022839"/>
    </source>
</evidence>
<protein>
    <recommendedName>
        <fullName evidence="5">Exodeoxyribonuclease 7 large subunit</fullName>
        <ecNumber evidence="5">3.1.11.6</ecNumber>
    </recommendedName>
    <alternativeName>
        <fullName evidence="5">Exodeoxyribonuclease VII large subunit</fullName>
        <shortName evidence="5">Exonuclease VII large subunit</shortName>
    </alternativeName>
</protein>
<evidence type="ECO:0000259" key="7">
    <source>
        <dbReference type="Pfam" id="PF02601"/>
    </source>
</evidence>
<proteinExistence type="inferred from homology"/>
<dbReference type="InterPro" id="IPR020579">
    <property type="entry name" value="Exonuc_VII_lsu_C"/>
</dbReference>
<comment type="similarity">
    <text evidence="5 6">Belongs to the XseA family.</text>
</comment>
<sequence>MKLKPIKVSVLNQYIKKYLMSNSILNNLRVEGEISNIRMSKTGYTYFSLCDETSCINCVAFFTDEISKNGDKIIAEGELSVYEPKGTYQLVVRNIERVGLGKILLDLEMLKEKLKAQGMFDRSRDIPLYPAKIGIITSKSGAAIKDILKTFETVKSSFEVVVYNVLVQGEKSKENIISGIKYFNDTKADVILISRGGGSFEDLNVFNDLKVAEEVYKSDVPVVTGIGHETDRTLTDYVADVYCHTPTAAAERIITGYKDIEDRLKRLASSLKQGTYNMLKLKAADLKSSKYIMKSYLPVENLYKLKMELESYNNIMKNSAVRRLKDLNFELNILHEKLSVHNYLNKLEKGFAMVSDEKGNVIKNIDQVVINGVINLRFKDFKVQAETLHVQEVQNEG</sequence>
<dbReference type="PANTHER" id="PTHR30008">
    <property type="entry name" value="EXODEOXYRIBONUCLEASE 7 LARGE SUBUNIT"/>
    <property type="match status" value="1"/>
</dbReference>
<dbReference type="OrthoDB" id="9802795at2"/>
<dbReference type="EC" id="3.1.11.6" evidence="5"/>
<evidence type="ECO:0000256" key="5">
    <source>
        <dbReference type="HAMAP-Rule" id="MF_00378"/>
    </source>
</evidence>
<dbReference type="Pfam" id="PF02601">
    <property type="entry name" value="Exonuc_VII_L"/>
    <property type="match status" value="1"/>
</dbReference>
<evidence type="ECO:0000313" key="9">
    <source>
        <dbReference type="EMBL" id="TWH82436.1"/>
    </source>
</evidence>
<dbReference type="GO" id="GO:0008855">
    <property type="term" value="F:exodeoxyribonuclease VII activity"/>
    <property type="evidence" value="ECO:0007669"/>
    <property type="project" value="UniProtKB-UniRule"/>
</dbReference>
<dbReference type="CDD" id="cd04489">
    <property type="entry name" value="ExoVII_LU_OBF"/>
    <property type="match status" value="1"/>
</dbReference>
<evidence type="ECO:0000256" key="3">
    <source>
        <dbReference type="ARBA" id="ARBA00022801"/>
    </source>
</evidence>
<comment type="caution">
    <text evidence="9">The sequence shown here is derived from an EMBL/GenBank/DDBJ whole genome shotgun (WGS) entry which is preliminary data.</text>
</comment>
<accession>A0A562JGR8</accession>
<comment type="subunit">
    <text evidence="5">Heterooligomer composed of large and small subunits.</text>
</comment>
<dbReference type="PANTHER" id="PTHR30008:SF0">
    <property type="entry name" value="EXODEOXYRIBONUCLEASE 7 LARGE SUBUNIT"/>
    <property type="match status" value="1"/>
</dbReference>
<dbReference type="InterPro" id="IPR003753">
    <property type="entry name" value="Exonuc_VII_L"/>
</dbReference>
<dbReference type="AlphaFoldDB" id="A0A562JGR8"/>
<comment type="function">
    <text evidence="5">Bidirectionally degrades single-stranded DNA into large acid-insoluble oligonucleotides, which are then degraded further into small acid-soluble oligonucleotides.</text>
</comment>
<dbReference type="GO" id="GO:0003676">
    <property type="term" value="F:nucleic acid binding"/>
    <property type="evidence" value="ECO:0007669"/>
    <property type="project" value="InterPro"/>
</dbReference>
<dbReference type="HAMAP" id="MF_00378">
    <property type="entry name" value="Exonuc_7_L"/>
    <property type="match status" value="1"/>
</dbReference>
<dbReference type="GO" id="GO:0005737">
    <property type="term" value="C:cytoplasm"/>
    <property type="evidence" value="ECO:0007669"/>
    <property type="project" value="UniProtKB-SubCell"/>
</dbReference>
<comment type="subcellular location">
    <subcellularLocation>
        <location evidence="5 6">Cytoplasm</location>
    </subcellularLocation>
</comment>
<evidence type="ECO:0000313" key="10">
    <source>
        <dbReference type="Proteomes" id="UP000315343"/>
    </source>
</evidence>
<reference evidence="9 10" key="1">
    <citation type="submission" date="2019-07" db="EMBL/GenBank/DDBJ databases">
        <title>Genomic Encyclopedia of Type Strains, Phase I: the one thousand microbial genomes (KMG-I) project.</title>
        <authorList>
            <person name="Kyrpides N."/>
        </authorList>
    </citation>
    <scope>NUCLEOTIDE SEQUENCE [LARGE SCALE GENOMIC DNA]</scope>
    <source>
        <strain evidence="9 10">DSM 13558</strain>
    </source>
</reference>
<feature type="domain" description="OB-fold nucleic acid binding" evidence="8">
    <location>
        <begin position="7"/>
        <end position="96"/>
    </location>
</feature>
<comment type="catalytic activity">
    <reaction evidence="5 6">
        <text>Exonucleolytic cleavage in either 5'- to 3'- or 3'- to 5'-direction to yield nucleoside 5'-phosphates.</text>
        <dbReference type="EC" id="3.1.11.6"/>
    </reaction>
</comment>
<keyword evidence="2 5" id="KW-0540">Nuclease</keyword>
<keyword evidence="1 5" id="KW-0963">Cytoplasm</keyword>
<dbReference type="RefSeq" id="WP_145080118.1">
    <property type="nucleotide sequence ID" value="NZ_VLKH01000002.1"/>
</dbReference>